<evidence type="ECO:0000259" key="1">
    <source>
        <dbReference type="Pfam" id="PF00534"/>
    </source>
</evidence>
<accession>A0AA90ZD29</accession>
<name>A0AA90ZD29_9EURY</name>
<evidence type="ECO:0000313" key="3">
    <source>
        <dbReference type="Proteomes" id="UP001185015"/>
    </source>
</evidence>
<dbReference type="Pfam" id="PF00534">
    <property type="entry name" value="Glycos_transf_1"/>
    <property type="match status" value="1"/>
</dbReference>
<dbReference type="PANTHER" id="PTHR45947:SF3">
    <property type="entry name" value="SULFOQUINOVOSYL TRANSFERASE SQD2"/>
    <property type="match status" value="1"/>
</dbReference>
<dbReference type="InterPro" id="IPR050194">
    <property type="entry name" value="Glycosyltransferase_grp1"/>
</dbReference>
<dbReference type="Proteomes" id="UP001185015">
    <property type="component" value="Unassembled WGS sequence"/>
</dbReference>
<dbReference type="SUPFAM" id="SSF53756">
    <property type="entry name" value="UDP-Glycosyltransferase/glycogen phosphorylase"/>
    <property type="match status" value="1"/>
</dbReference>
<dbReference type="InterPro" id="IPR001296">
    <property type="entry name" value="Glyco_trans_1"/>
</dbReference>
<dbReference type="AlphaFoldDB" id="A0AA90ZD29"/>
<organism evidence="2 3">
    <name type="scientific">Methanococcoides alaskense</name>
    <dbReference type="NCBI Taxonomy" id="325778"/>
    <lineage>
        <taxon>Archaea</taxon>
        <taxon>Methanobacteriati</taxon>
        <taxon>Methanobacteriota</taxon>
        <taxon>Stenosarchaea group</taxon>
        <taxon>Methanomicrobia</taxon>
        <taxon>Methanosarcinales</taxon>
        <taxon>Methanosarcinaceae</taxon>
        <taxon>Methanococcoides</taxon>
    </lineage>
</organism>
<dbReference type="Gene3D" id="3.40.50.2000">
    <property type="entry name" value="Glycogen Phosphorylase B"/>
    <property type="match status" value="2"/>
</dbReference>
<dbReference type="GO" id="GO:0016757">
    <property type="term" value="F:glycosyltransferase activity"/>
    <property type="evidence" value="ECO:0007669"/>
    <property type="project" value="InterPro"/>
</dbReference>
<keyword evidence="3" id="KW-1185">Reference proteome</keyword>
<proteinExistence type="predicted"/>
<reference evidence="2 3" key="1">
    <citation type="submission" date="2023-07" db="EMBL/GenBank/DDBJ databases">
        <title>Genomic Encyclopedia of Type Strains, Phase IV (KMG-IV): sequencing the most valuable type-strain genomes for metagenomic binning, comparative biology and taxonomic classification.</title>
        <authorList>
            <person name="Goeker M."/>
        </authorList>
    </citation>
    <scope>NUCLEOTIDE SEQUENCE [LARGE SCALE GENOMIC DNA]</scope>
    <source>
        <strain evidence="2 3">DSM 17273</strain>
    </source>
</reference>
<dbReference type="RefSeq" id="WP_270095533.1">
    <property type="nucleotide sequence ID" value="NZ_JAQFFK010000001.1"/>
</dbReference>
<sequence length="379" mass="44416">MELVYFYSTHEDAPARVGKSILKELINHMDDLPFEDILLFTDDEENIDHLIYGYKFKSITFSELIRSRNKYVVHIPISPNIFPNLKFLINLLSILKKFPLILHYHGDVRNEFYMRLKYEKHLDIMCIPSVIFIPFLLRYATRIVTHSFIVQNILIDNYNIKKNVVIPNGLDDYWYQPLEQIESYRLKNLIDKSKTCIFYHGRLPPEKGVDMLIKAVGKYVKFNSQTMLYIAGDAPYKKYLLELCTKLNITENVVFLGNVDRETIKFFLQNVDVAIYPSRFDAFNLAVMEAFACANCPVFFSSKAGIYNFVLQDGYQLNHFEPTTEKITDILSLVSSGYNENDIHIQKEFANKYRWGKIINCYMNLYDEVLTNANKLDKI</sequence>
<evidence type="ECO:0000313" key="2">
    <source>
        <dbReference type="EMBL" id="MDR6223222.1"/>
    </source>
</evidence>
<gene>
    <name evidence="2" type="ORF">J2750_001687</name>
</gene>
<protein>
    <submittedName>
        <fullName evidence="2">Glycosyltransferase involved in cell wall biosynthesis</fullName>
    </submittedName>
</protein>
<comment type="caution">
    <text evidence="2">The sequence shown here is derived from an EMBL/GenBank/DDBJ whole genome shotgun (WGS) entry which is preliminary data.</text>
</comment>
<feature type="domain" description="Glycosyl transferase family 1" evidence="1">
    <location>
        <begin position="182"/>
        <end position="325"/>
    </location>
</feature>
<dbReference type="EMBL" id="JAVDQI010000006">
    <property type="protein sequence ID" value="MDR6223222.1"/>
    <property type="molecule type" value="Genomic_DNA"/>
</dbReference>
<dbReference type="CDD" id="cd03801">
    <property type="entry name" value="GT4_PimA-like"/>
    <property type="match status" value="1"/>
</dbReference>
<dbReference type="PANTHER" id="PTHR45947">
    <property type="entry name" value="SULFOQUINOVOSYL TRANSFERASE SQD2"/>
    <property type="match status" value="1"/>
</dbReference>